<evidence type="ECO:0000313" key="3">
    <source>
        <dbReference type="Proteomes" id="UP001328107"/>
    </source>
</evidence>
<sequence length="112" mass="13189">DRIIGDLKREGKYDEMRRNIADELTLEGVIPKLQAEVKKNIEILLENVQPSMRKDELRSKVKEKLTIGSKVDAIARERTHDMRLYEQLRVEISNRVRMKLGLMVKEEEPDMK</sequence>
<feature type="non-terminal residue" evidence="2">
    <location>
        <position position="1"/>
    </location>
</feature>
<accession>A0AAN5I1E5</accession>
<dbReference type="Pfam" id="PF05205">
    <property type="entry name" value="COMPASS-Shg1"/>
    <property type="match status" value="1"/>
</dbReference>
<protein>
    <recommendedName>
        <fullName evidence="1">BOD1/SHG1 domain-containing protein</fullName>
    </recommendedName>
</protein>
<evidence type="ECO:0000259" key="1">
    <source>
        <dbReference type="Pfam" id="PF05205"/>
    </source>
</evidence>
<keyword evidence="3" id="KW-1185">Reference proteome</keyword>
<dbReference type="AlphaFoldDB" id="A0AAN5I1E5"/>
<evidence type="ECO:0000313" key="2">
    <source>
        <dbReference type="EMBL" id="GMR48030.1"/>
    </source>
</evidence>
<comment type="caution">
    <text evidence="2">The sequence shown here is derived from an EMBL/GenBank/DDBJ whole genome shotgun (WGS) entry which is preliminary data.</text>
</comment>
<name>A0AAN5I1E5_9BILA</name>
<gene>
    <name evidence="2" type="ORF">PMAYCL1PPCAC_18225</name>
</gene>
<dbReference type="Proteomes" id="UP001328107">
    <property type="component" value="Unassembled WGS sequence"/>
</dbReference>
<dbReference type="EMBL" id="BTRK01000004">
    <property type="protein sequence ID" value="GMR48030.1"/>
    <property type="molecule type" value="Genomic_DNA"/>
</dbReference>
<dbReference type="InterPro" id="IPR055264">
    <property type="entry name" value="BOD1/SHG1_dom"/>
</dbReference>
<feature type="non-terminal residue" evidence="2">
    <location>
        <position position="112"/>
    </location>
</feature>
<feature type="domain" description="BOD1/SHG1" evidence="1">
    <location>
        <begin position="3"/>
        <end position="92"/>
    </location>
</feature>
<proteinExistence type="predicted"/>
<reference evidence="3" key="1">
    <citation type="submission" date="2022-10" db="EMBL/GenBank/DDBJ databases">
        <title>Genome assembly of Pristionchus species.</title>
        <authorList>
            <person name="Yoshida K."/>
            <person name="Sommer R.J."/>
        </authorList>
    </citation>
    <scope>NUCLEOTIDE SEQUENCE [LARGE SCALE GENOMIC DNA]</scope>
    <source>
        <strain evidence="3">RS5460</strain>
    </source>
</reference>
<organism evidence="2 3">
    <name type="scientific">Pristionchus mayeri</name>
    <dbReference type="NCBI Taxonomy" id="1317129"/>
    <lineage>
        <taxon>Eukaryota</taxon>
        <taxon>Metazoa</taxon>
        <taxon>Ecdysozoa</taxon>
        <taxon>Nematoda</taxon>
        <taxon>Chromadorea</taxon>
        <taxon>Rhabditida</taxon>
        <taxon>Rhabditina</taxon>
        <taxon>Diplogasteromorpha</taxon>
        <taxon>Diplogasteroidea</taxon>
        <taxon>Neodiplogasteridae</taxon>
        <taxon>Pristionchus</taxon>
    </lineage>
</organism>